<keyword evidence="2 9" id="KW-0686">Riboflavin biosynthesis</keyword>
<evidence type="ECO:0000256" key="2">
    <source>
        <dbReference type="ARBA" id="ARBA00022619"/>
    </source>
</evidence>
<evidence type="ECO:0000256" key="6">
    <source>
        <dbReference type="ARBA" id="ARBA00022833"/>
    </source>
</evidence>
<dbReference type="InterPro" id="IPR036144">
    <property type="entry name" value="RibA-like_sf"/>
</dbReference>
<comment type="cofactor">
    <cofactor evidence="9">
        <name>Zn(2+)</name>
        <dbReference type="ChEBI" id="CHEBI:29105"/>
    </cofactor>
    <text evidence="9">Binds 1 zinc ion per subunit.</text>
</comment>
<evidence type="ECO:0000313" key="13">
    <source>
        <dbReference type="Proteomes" id="UP001597023"/>
    </source>
</evidence>
<comment type="caution">
    <text evidence="12">The sequence shown here is derived from an EMBL/GenBank/DDBJ whole genome shotgun (WGS) entry which is preliminary data.</text>
</comment>
<dbReference type="HAMAP" id="MF_00179">
    <property type="entry name" value="RibA"/>
    <property type="match status" value="1"/>
</dbReference>
<feature type="active site" description="Nucleophile" evidence="9">
    <location>
        <position position="174"/>
    </location>
</feature>
<protein>
    <recommendedName>
        <fullName evidence="9">GTP cyclohydrolase-2</fullName>
        <ecNumber evidence="9">3.5.4.25</ecNumber>
    </recommendedName>
    <alternativeName>
        <fullName evidence="9">GTP cyclohydrolase II</fullName>
    </alternativeName>
</protein>
<feature type="binding site" evidence="9">
    <location>
        <position position="200"/>
    </location>
    <ligand>
        <name>GTP</name>
        <dbReference type="ChEBI" id="CHEBI:37565"/>
    </ligand>
</feature>
<proteinExistence type="inferred from homology"/>
<evidence type="ECO:0000256" key="1">
    <source>
        <dbReference type="ARBA" id="ARBA00004853"/>
    </source>
</evidence>
<dbReference type="Proteomes" id="UP001597023">
    <property type="component" value="Unassembled WGS sequence"/>
</dbReference>
<evidence type="ECO:0000256" key="10">
    <source>
        <dbReference type="SAM" id="MobiDB-lite"/>
    </source>
</evidence>
<keyword evidence="3 9" id="KW-0479">Metal-binding</keyword>
<feature type="binding site" evidence="9">
    <location>
        <position position="117"/>
    </location>
    <ligand>
        <name>GTP</name>
        <dbReference type="ChEBI" id="CHEBI:37565"/>
    </ligand>
</feature>
<evidence type="ECO:0000256" key="5">
    <source>
        <dbReference type="ARBA" id="ARBA00022801"/>
    </source>
</evidence>
<feature type="binding site" evidence="9">
    <location>
        <position position="101"/>
    </location>
    <ligand>
        <name>Zn(2+)</name>
        <dbReference type="ChEBI" id="CHEBI:29105"/>
        <note>catalytic</note>
    </ligand>
</feature>
<dbReference type="PANTHER" id="PTHR21327">
    <property type="entry name" value="GTP CYCLOHYDROLASE II-RELATED"/>
    <property type="match status" value="1"/>
</dbReference>
<evidence type="ECO:0000259" key="11">
    <source>
        <dbReference type="Pfam" id="PF00925"/>
    </source>
</evidence>
<dbReference type="EMBL" id="JBHTEB010000001">
    <property type="protein sequence ID" value="MFD0319333.1"/>
    <property type="molecule type" value="Genomic_DNA"/>
</dbReference>
<name>A0ABW2WIZ3_9ACTN</name>
<gene>
    <name evidence="9 12" type="primary">ribA</name>
    <name evidence="12" type="ORF">ACFQZ6_34990</name>
</gene>
<reference evidence="13" key="1">
    <citation type="journal article" date="2019" name="Int. J. Syst. Evol. Microbiol.">
        <title>The Global Catalogue of Microorganisms (GCM) 10K type strain sequencing project: providing services to taxonomists for standard genome sequencing and annotation.</title>
        <authorList>
            <consortium name="The Broad Institute Genomics Platform"/>
            <consortium name="The Broad Institute Genome Sequencing Center for Infectious Disease"/>
            <person name="Wu L."/>
            <person name="Ma J."/>
        </authorList>
    </citation>
    <scope>NUCLEOTIDE SEQUENCE [LARGE SCALE GENOMIC DNA]</scope>
    <source>
        <strain evidence="13">CGMCC 4.7400</strain>
    </source>
</reference>
<evidence type="ECO:0000256" key="8">
    <source>
        <dbReference type="ARBA" id="ARBA00049295"/>
    </source>
</evidence>
<dbReference type="EC" id="3.5.4.25" evidence="9"/>
<feature type="region of interest" description="Disordered" evidence="10">
    <location>
        <begin position="1"/>
        <end position="67"/>
    </location>
</feature>
<accession>A0ABW2WIZ3</accession>
<evidence type="ECO:0000256" key="9">
    <source>
        <dbReference type="HAMAP-Rule" id="MF_00179"/>
    </source>
</evidence>
<feature type="binding site" evidence="9">
    <location>
        <position position="114"/>
    </location>
    <ligand>
        <name>Zn(2+)</name>
        <dbReference type="ChEBI" id="CHEBI:29105"/>
        <note>catalytic</note>
    </ligand>
</feature>
<dbReference type="InterPro" id="IPR032677">
    <property type="entry name" value="GTP_cyclohydro_II"/>
</dbReference>
<sequence>MTPPHAPRPPAGRADESSRSGPASHGPGAASVRARVPLTSQRASRSGDWPVRRSPPGGGPRTESRRGELVSFRGLSDAHEHIAYVVGPLPEVPLVRVHSECFTGDVLGSTRCDCGPQLDEALGRISGEGGVLLYLRQEGRGIGLYNKLDAYLLQDQHVDTYQANVMIGRQADERDYRVAAQMLAALGVRCVRLLTNNPAKVRRLVAHGVTVVERVPTLTHVTDDNVSYLQAKRDIGGHRLRSALLSPVNTGLISPAE</sequence>
<evidence type="ECO:0000313" key="12">
    <source>
        <dbReference type="EMBL" id="MFD0319333.1"/>
    </source>
</evidence>
<evidence type="ECO:0000256" key="3">
    <source>
        <dbReference type="ARBA" id="ARBA00022723"/>
    </source>
</evidence>
<feature type="binding site" evidence="9">
    <location>
        <begin position="96"/>
        <end position="100"/>
    </location>
    <ligand>
        <name>GTP</name>
        <dbReference type="ChEBI" id="CHEBI:37565"/>
    </ligand>
</feature>
<dbReference type="NCBIfam" id="NF001591">
    <property type="entry name" value="PRK00393.1"/>
    <property type="match status" value="1"/>
</dbReference>
<comment type="pathway">
    <text evidence="1 9">Cofactor biosynthesis; riboflavin biosynthesis; 5-amino-6-(D-ribitylamino)uracil from GTP: step 1/4.</text>
</comment>
<dbReference type="GO" id="GO:0003935">
    <property type="term" value="F:GTP cyclohydrolase II activity"/>
    <property type="evidence" value="ECO:0007669"/>
    <property type="project" value="UniProtKB-EC"/>
</dbReference>
<feature type="compositionally biased region" description="Pro residues" evidence="10">
    <location>
        <begin position="1"/>
        <end position="10"/>
    </location>
</feature>
<comment type="catalytic activity">
    <reaction evidence="8 9">
        <text>GTP + 4 H2O = 2,5-diamino-6-hydroxy-4-(5-phosphoribosylamino)-pyrimidine + formate + 2 phosphate + 3 H(+)</text>
        <dbReference type="Rhea" id="RHEA:23704"/>
        <dbReference type="ChEBI" id="CHEBI:15377"/>
        <dbReference type="ChEBI" id="CHEBI:15378"/>
        <dbReference type="ChEBI" id="CHEBI:15740"/>
        <dbReference type="ChEBI" id="CHEBI:37565"/>
        <dbReference type="ChEBI" id="CHEBI:43474"/>
        <dbReference type="ChEBI" id="CHEBI:58614"/>
        <dbReference type="EC" id="3.5.4.25"/>
    </reaction>
</comment>
<organism evidence="12 13">
    <name type="scientific">Streptomyces flavalbus</name>
    <dbReference type="NCBI Taxonomy" id="2665155"/>
    <lineage>
        <taxon>Bacteria</taxon>
        <taxon>Bacillati</taxon>
        <taxon>Actinomycetota</taxon>
        <taxon>Actinomycetes</taxon>
        <taxon>Kitasatosporales</taxon>
        <taxon>Streptomycetaceae</taxon>
        <taxon>Streptomyces</taxon>
    </lineage>
</organism>
<keyword evidence="13" id="KW-1185">Reference proteome</keyword>
<keyword evidence="4 9" id="KW-0547">Nucleotide-binding</keyword>
<comment type="function">
    <text evidence="9">Catalyzes the conversion of GTP to 2,5-diamino-6-ribosylamino-4(3H)-pyrimidinone 5'-phosphate (DARP), formate and pyrophosphate.</text>
</comment>
<feature type="binding site" evidence="9">
    <location>
        <position position="160"/>
    </location>
    <ligand>
        <name>GTP</name>
        <dbReference type="ChEBI" id="CHEBI:37565"/>
    </ligand>
</feature>
<dbReference type="RefSeq" id="WP_381617801.1">
    <property type="nucleotide sequence ID" value="NZ_JBHTEB010000001.1"/>
</dbReference>
<evidence type="ECO:0000256" key="4">
    <source>
        <dbReference type="ARBA" id="ARBA00022741"/>
    </source>
</evidence>
<dbReference type="Gene3D" id="3.40.50.10990">
    <property type="entry name" value="GTP cyclohydrolase II"/>
    <property type="match status" value="1"/>
</dbReference>
<feature type="binding site" evidence="9">
    <location>
        <position position="112"/>
    </location>
    <ligand>
        <name>Zn(2+)</name>
        <dbReference type="ChEBI" id="CHEBI:29105"/>
        <note>catalytic</note>
    </ligand>
</feature>
<keyword evidence="7 9" id="KW-0342">GTP-binding</keyword>
<feature type="binding site" evidence="9">
    <location>
        <begin position="138"/>
        <end position="140"/>
    </location>
    <ligand>
        <name>GTP</name>
        <dbReference type="ChEBI" id="CHEBI:37565"/>
    </ligand>
</feature>
<dbReference type="SUPFAM" id="SSF142695">
    <property type="entry name" value="RibA-like"/>
    <property type="match status" value="1"/>
</dbReference>
<feature type="binding site" evidence="9">
    <location>
        <position position="195"/>
    </location>
    <ligand>
        <name>GTP</name>
        <dbReference type="ChEBI" id="CHEBI:37565"/>
    </ligand>
</feature>
<evidence type="ECO:0000256" key="7">
    <source>
        <dbReference type="ARBA" id="ARBA00023134"/>
    </source>
</evidence>
<dbReference type="CDD" id="cd00641">
    <property type="entry name" value="GTP_cyclohydro2"/>
    <property type="match status" value="1"/>
</dbReference>
<keyword evidence="5 9" id="KW-0378">Hydrolase</keyword>
<keyword evidence="6 9" id="KW-0862">Zinc</keyword>
<dbReference type="InterPro" id="IPR000926">
    <property type="entry name" value="RibA"/>
</dbReference>
<dbReference type="Pfam" id="PF00925">
    <property type="entry name" value="GTP_cyclohydro2"/>
    <property type="match status" value="1"/>
</dbReference>
<feature type="active site" description="Proton acceptor" evidence="9">
    <location>
        <position position="172"/>
    </location>
</feature>
<comment type="similarity">
    <text evidence="9">Belongs to the GTP cyclohydrolase II family.</text>
</comment>
<feature type="domain" description="GTP cyclohydrolase II" evidence="11">
    <location>
        <begin position="68"/>
        <end position="216"/>
    </location>
</feature>
<dbReference type="PANTHER" id="PTHR21327:SF18">
    <property type="entry name" value="3,4-DIHYDROXY-2-BUTANONE 4-PHOSPHATE SYNTHASE"/>
    <property type="match status" value="1"/>
</dbReference>